<evidence type="ECO:0000256" key="3">
    <source>
        <dbReference type="PROSITE-ProRule" id="PRU00221"/>
    </source>
</evidence>
<proteinExistence type="predicted"/>
<dbReference type="InterPro" id="IPR036322">
    <property type="entry name" value="WD40_repeat_dom_sf"/>
</dbReference>
<dbReference type="PANTHER" id="PTHR19848">
    <property type="entry name" value="WD40 REPEAT PROTEIN"/>
    <property type="match status" value="1"/>
</dbReference>
<keyword evidence="4" id="KW-1133">Transmembrane helix</keyword>
<feature type="transmembrane region" description="Helical" evidence="4">
    <location>
        <begin position="106"/>
        <end position="130"/>
    </location>
</feature>
<evidence type="ECO:0000256" key="2">
    <source>
        <dbReference type="ARBA" id="ARBA00022737"/>
    </source>
</evidence>
<dbReference type="PROSITE" id="PS50082">
    <property type="entry name" value="WD_REPEATS_2"/>
    <property type="match status" value="6"/>
</dbReference>
<keyword evidence="4" id="KW-0812">Transmembrane</keyword>
<dbReference type="PROSITE" id="PS00678">
    <property type="entry name" value="WD_REPEATS_1"/>
    <property type="match status" value="6"/>
</dbReference>
<feature type="repeat" description="WD" evidence="3">
    <location>
        <begin position="278"/>
        <end position="321"/>
    </location>
</feature>
<dbReference type="PANTHER" id="PTHR19848:SF8">
    <property type="entry name" value="F-BOX AND WD REPEAT DOMAIN CONTAINING 7"/>
    <property type="match status" value="1"/>
</dbReference>
<evidence type="ECO:0000256" key="1">
    <source>
        <dbReference type="ARBA" id="ARBA00022574"/>
    </source>
</evidence>
<keyword evidence="1 3" id="KW-0853">WD repeat</keyword>
<keyword evidence="4" id="KW-0472">Membrane</keyword>
<evidence type="ECO:0000256" key="4">
    <source>
        <dbReference type="SAM" id="Phobius"/>
    </source>
</evidence>
<feature type="repeat" description="WD" evidence="3">
    <location>
        <begin position="230"/>
        <end position="277"/>
    </location>
</feature>
<feature type="repeat" description="WD" evidence="3">
    <location>
        <begin position="356"/>
        <end position="382"/>
    </location>
</feature>
<organism evidence="5 6">
    <name type="scientific">Reticulomyxa filosa</name>
    <dbReference type="NCBI Taxonomy" id="46433"/>
    <lineage>
        <taxon>Eukaryota</taxon>
        <taxon>Sar</taxon>
        <taxon>Rhizaria</taxon>
        <taxon>Retaria</taxon>
        <taxon>Foraminifera</taxon>
        <taxon>Monothalamids</taxon>
        <taxon>Reticulomyxidae</taxon>
        <taxon>Reticulomyxa</taxon>
    </lineage>
</organism>
<dbReference type="EMBL" id="ASPP01000326">
    <property type="protein sequence ID" value="ETO36752.1"/>
    <property type="molecule type" value="Genomic_DNA"/>
</dbReference>
<dbReference type="PROSITE" id="PS50294">
    <property type="entry name" value="WD_REPEATS_REGION"/>
    <property type="match status" value="4"/>
</dbReference>
<dbReference type="PRINTS" id="PR00320">
    <property type="entry name" value="GPROTEINBRPT"/>
</dbReference>
<dbReference type="Proteomes" id="UP000023152">
    <property type="component" value="Unassembled WGS sequence"/>
</dbReference>
<dbReference type="CDD" id="cd00200">
    <property type="entry name" value="WD40"/>
    <property type="match status" value="1"/>
</dbReference>
<accession>X6PGD6</accession>
<dbReference type="OrthoDB" id="10265988at2759"/>
<dbReference type="Pfam" id="PF00400">
    <property type="entry name" value="WD40"/>
    <property type="match status" value="6"/>
</dbReference>
<dbReference type="InterPro" id="IPR019775">
    <property type="entry name" value="WD40_repeat_CS"/>
</dbReference>
<keyword evidence="2" id="KW-0677">Repeat</keyword>
<reference evidence="5 6" key="1">
    <citation type="journal article" date="2013" name="Curr. Biol.">
        <title>The Genome of the Foraminiferan Reticulomyxa filosa.</title>
        <authorList>
            <person name="Glockner G."/>
            <person name="Hulsmann N."/>
            <person name="Schleicher M."/>
            <person name="Noegel A.A."/>
            <person name="Eichinger L."/>
            <person name="Gallinger C."/>
            <person name="Pawlowski J."/>
            <person name="Sierra R."/>
            <person name="Euteneuer U."/>
            <person name="Pillet L."/>
            <person name="Moustafa A."/>
            <person name="Platzer M."/>
            <person name="Groth M."/>
            <person name="Szafranski K."/>
            <person name="Schliwa M."/>
        </authorList>
    </citation>
    <scope>NUCLEOTIDE SEQUENCE [LARGE SCALE GENOMIC DNA]</scope>
</reference>
<protein>
    <submittedName>
        <fullName evidence="5">Uncharacterized protein</fullName>
    </submittedName>
</protein>
<gene>
    <name evidence="5" type="ORF">RFI_00310</name>
</gene>
<comment type="caution">
    <text evidence="5">The sequence shown here is derived from an EMBL/GenBank/DDBJ whole genome shotgun (WGS) entry which is preliminary data.</text>
</comment>
<name>X6PGD6_RETFI</name>
<dbReference type="SMART" id="SM00320">
    <property type="entry name" value="WD40"/>
    <property type="match status" value="7"/>
</dbReference>
<dbReference type="InterPro" id="IPR020472">
    <property type="entry name" value="WD40_PAC1"/>
</dbReference>
<keyword evidence="6" id="KW-1185">Reference proteome</keyword>
<feature type="repeat" description="WD" evidence="3">
    <location>
        <begin position="432"/>
        <end position="483"/>
    </location>
</feature>
<feature type="repeat" description="WD" evidence="3">
    <location>
        <begin position="383"/>
        <end position="431"/>
    </location>
</feature>
<evidence type="ECO:0000313" key="5">
    <source>
        <dbReference type="EMBL" id="ETO36752.1"/>
    </source>
</evidence>
<dbReference type="InterPro" id="IPR001680">
    <property type="entry name" value="WD40_rpt"/>
</dbReference>
<dbReference type="SUPFAM" id="SSF50978">
    <property type="entry name" value="WD40 repeat-like"/>
    <property type="match status" value="1"/>
</dbReference>
<sequence length="527" mass="60333">MSRVILSTFCFKSEIFSLFPSICLSKKNGNLHLNQKIILFYLSIFKKIVSQNSRSEQIENPTSFVHIKPSLILLYFVIIDSNRVSKLQRMFLRVFQVKNELTSNKFFKILTMLLNSFFHIISIFLTFLSLNFKKKKEAQIIIQHWIRTLNIKLGWINDFDKLVVDYAINFFTFDIFSSSSKLLKTFSGHTGYVWSIDYSTFGNDQFICSGSQDNTVCVWDMEDIRQIQSFNGHSSYVYCVKFSPYHYRNHRQDVICSSSEDGTIRFWDFKHNQQLQMFSEHAKNVCCIEFSSFNGGRYLCSGSYDKTICVWDVETSKSLYFFNGHENSVWCVDISPLQSNDSANNKSNSIGVIGGNGYTICSGSYDNTIRIWDIETAKQLIVFKGHEDTVSSVKYGSNELGNIGCANTILSGSNDFSVCLWDIRSCQQIQRFSGHTNIVRCAEYSPFVVDNSEFGTSSNVICSGSEDDTIQFWDIRANNNKLYTIKEGREKDGILCLKFLQLKNRKNKGNGNGLCYGTGNGLIHLWG</sequence>
<evidence type="ECO:0000313" key="6">
    <source>
        <dbReference type="Proteomes" id="UP000023152"/>
    </source>
</evidence>
<dbReference type="InterPro" id="IPR015943">
    <property type="entry name" value="WD40/YVTN_repeat-like_dom_sf"/>
</dbReference>
<dbReference type="Gene3D" id="2.130.10.10">
    <property type="entry name" value="YVTN repeat-like/Quinoprotein amine dehydrogenase"/>
    <property type="match status" value="3"/>
</dbReference>
<feature type="repeat" description="WD" evidence="3">
    <location>
        <begin position="186"/>
        <end position="229"/>
    </location>
</feature>
<dbReference type="AlphaFoldDB" id="X6PGD6"/>